<evidence type="ECO:0000313" key="3">
    <source>
        <dbReference type="EMBL" id="MBH9582093.1"/>
    </source>
</evidence>
<dbReference type="InterPro" id="IPR015985">
    <property type="entry name" value="TehB-like_dom"/>
</dbReference>
<keyword evidence="4" id="KW-0489">Methyltransferase</keyword>
<dbReference type="Pfam" id="PF03848">
    <property type="entry name" value="TehB"/>
    <property type="match status" value="1"/>
</dbReference>
<reference evidence="3 6" key="2">
    <citation type="submission" date="2020-12" db="EMBL/GenBank/DDBJ databases">
        <title>Genomic analysis of Staphylococcus felis from a cat with skin infection.</title>
        <authorList>
            <person name="Aslantas O."/>
            <person name="Keskin O."/>
            <person name="Buyukaltay K."/>
            <person name="Gullu Yucetepe A."/>
        </authorList>
    </citation>
    <scope>NUCLEOTIDE SEQUENCE [LARGE SCALE GENOMIC DNA]</scope>
    <source>
        <strain evidence="3 6">HARRANVET</strain>
    </source>
</reference>
<keyword evidence="1 4" id="KW-0808">Transferase</keyword>
<reference evidence="4 5" key="1">
    <citation type="journal article" date="2018" name="Vet. Microbiol.">
        <title>Characterisation of Staphylococcus felis isolated from cats using whole genome sequencing.</title>
        <authorList>
            <person name="Worthing K."/>
            <person name="Pang S."/>
            <person name="Trott D.J."/>
            <person name="Abraham S."/>
            <person name="Coombs G.W."/>
            <person name="Jordan D."/>
            <person name="McIntyre L."/>
            <person name="Davies M.R."/>
            <person name="Norris J."/>
        </authorList>
    </citation>
    <scope>NUCLEOTIDE SEQUENCE [LARGE SCALE GENOMIC DNA]</scope>
    <source>
        <strain evidence="4 5">F9</strain>
    </source>
</reference>
<evidence type="ECO:0000313" key="5">
    <source>
        <dbReference type="Proteomes" id="UP000256562"/>
    </source>
</evidence>
<evidence type="ECO:0000256" key="1">
    <source>
        <dbReference type="ARBA" id="ARBA00022679"/>
    </source>
</evidence>
<dbReference type="GeneID" id="48057309"/>
<dbReference type="InterPro" id="IPR029063">
    <property type="entry name" value="SAM-dependent_MTases_sf"/>
</dbReference>
<dbReference type="Proteomes" id="UP000256562">
    <property type="component" value="Unassembled WGS sequence"/>
</dbReference>
<dbReference type="PANTHER" id="PTHR43861:SF3">
    <property type="entry name" value="PUTATIVE (AFU_ORTHOLOGUE AFUA_2G14390)-RELATED"/>
    <property type="match status" value="1"/>
</dbReference>
<evidence type="ECO:0000259" key="2">
    <source>
        <dbReference type="Pfam" id="PF03848"/>
    </source>
</evidence>
<dbReference type="EMBL" id="QKXQ01000066">
    <property type="protein sequence ID" value="REI00149.1"/>
    <property type="molecule type" value="Genomic_DNA"/>
</dbReference>
<proteinExistence type="predicted"/>
<dbReference type="GO" id="GO:0032259">
    <property type="term" value="P:methylation"/>
    <property type="evidence" value="ECO:0007669"/>
    <property type="project" value="UniProtKB-KW"/>
</dbReference>
<accession>A0A2K3ZD93</accession>
<comment type="caution">
    <text evidence="4">The sequence shown here is derived from an EMBL/GenBank/DDBJ whole genome shotgun (WGS) entry which is preliminary data.</text>
</comment>
<dbReference type="SUPFAM" id="SSF53335">
    <property type="entry name" value="S-adenosyl-L-methionine-dependent methyltransferases"/>
    <property type="match status" value="1"/>
</dbReference>
<evidence type="ECO:0000313" key="4">
    <source>
        <dbReference type="EMBL" id="REI00149.1"/>
    </source>
</evidence>
<protein>
    <submittedName>
        <fullName evidence="4">Class I SAM-dependent methyltransferase</fullName>
    </submittedName>
</protein>
<organism evidence="4 5">
    <name type="scientific">Staphylococcus felis</name>
    <dbReference type="NCBI Taxonomy" id="46127"/>
    <lineage>
        <taxon>Bacteria</taxon>
        <taxon>Bacillati</taxon>
        <taxon>Bacillota</taxon>
        <taxon>Bacilli</taxon>
        <taxon>Bacillales</taxon>
        <taxon>Staphylococcaceae</taxon>
        <taxon>Staphylococcus</taxon>
    </lineage>
</organism>
<dbReference type="RefSeq" id="WP_103208811.1">
    <property type="nucleotide sequence ID" value="NZ_CAJVAI010000018.1"/>
</dbReference>
<dbReference type="KEGG" id="sfq:C7J90_03665"/>
<dbReference type="OrthoDB" id="9804312at2"/>
<gene>
    <name evidence="4" type="ORF">DOS83_01590</name>
    <name evidence="3" type="ORF">I9026_12000</name>
</gene>
<name>A0A2K3ZD93_9STAP</name>
<dbReference type="EMBL" id="JAEDAQ010000030">
    <property type="protein sequence ID" value="MBH9582093.1"/>
    <property type="molecule type" value="Genomic_DNA"/>
</dbReference>
<keyword evidence="6" id="KW-1185">Reference proteome</keyword>
<dbReference type="Gene3D" id="3.40.50.150">
    <property type="entry name" value="Vaccinia Virus protein VP39"/>
    <property type="match status" value="1"/>
</dbReference>
<dbReference type="PANTHER" id="PTHR43861">
    <property type="entry name" value="TRANS-ACONITATE 2-METHYLTRANSFERASE-RELATED"/>
    <property type="match status" value="1"/>
</dbReference>
<dbReference type="Proteomes" id="UP000597038">
    <property type="component" value="Unassembled WGS sequence"/>
</dbReference>
<dbReference type="AlphaFoldDB" id="A0A2K3ZD93"/>
<feature type="domain" description="Tellurite resistance methyltransferase TehB-like" evidence="2">
    <location>
        <begin position="32"/>
        <end position="131"/>
    </location>
</feature>
<sequence>MNHWDEKFDAHTNMYGLEANAYIQNVFKHPVTERHKVVMLAEGEGRNAIYLAKLGYDVTTYDFSKVGIQRQNMRAQKENVSIHAYFGDVTDPDIVPKAQFDYSINIFGHVPSAGKRAMFQNLIESLVVGGQAYFEFYAKGQLDYQTGGPKDVSMLYDVEEIERMLKSFSIRIHRLEQVEVERYEGDAHHGKALVIQGHIEKSKSFQSKCLDIL</sequence>
<evidence type="ECO:0000313" key="6">
    <source>
        <dbReference type="Proteomes" id="UP000597038"/>
    </source>
</evidence>
<dbReference type="GO" id="GO:0008168">
    <property type="term" value="F:methyltransferase activity"/>
    <property type="evidence" value="ECO:0007669"/>
    <property type="project" value="UniProtKB-KW"/>
</dbReference>